<dbReference type="GO" id="GO:0016226">
    <property type="term" value="P:iron-sulfur cluster assembly"/>
    <property type="evidence" value="ECO:0007669"/>
    <property type="project" value="TreeGrafter"/>
</dbReference>
<protein>
    <recommendedName>
        <fullName evidence="3">Aminomethyltransferase C-terminal domain-containing protein</fullName>
    </recommendedName>
</protein>
<reference evidence="5" key="1">
    <citation type="submission" date="2016-10" db="EMBL/GenBank/DDBJ databases">
        <authorList>
            <person name="Varghese N."/>
            <person name="Submissions S."/>
        </authorList>
    </citation>
    <scope>NUCLEOTIDE SEQUENCE [LARGE SCALE GENOMIC DNA]</scope>
    <source>
        <strain evidence="5">DSM 21368</strain>
    </source>
</reference>
<dbReference type="InterPro" id="IPR017703">
    <property type="entry name" value="YgfZ/GCV_T_CS"/>
</dbReference>
<evidence type="ECO:0000313" key="4">
    <source>
        <dbReference type="EMBL" id="SED51246.1"/>
    </source>
</evidence>
<dbReference type="InterPro" id="IPR027266">
    <property type="entry name" value="TrmE/GcvT-like"/>
</dbReference>
<name>A0A1H5BA85_9MICO</name>
<keyword evidence="1" id="KW-0809">Transit peptide</keyword>
<dbReference type="InterPro" id="IPR045179">
    <property type="entry name" value="YgfZ/GcvT"/>
</dbReference>
<keyword evidence="5" id="KW-1185">Reference proteome</keyword>
<dbReference type="PANTHER" id="PTHR22602:SF0">
    <property type="entry name" value="TRANSFERASE CAF17, MITOCHONDRIAL-RELATED"/>
    <property type="match status" value="1"/>
</dbReference>
<dbReference type="OrthoDB" id="9796287at2"/>
<proteinExistence type="predicted"/>
<dbReference type="SUPFAM" id="SSF103025">
    <property type="entry name" value="Folate-binding domain"/>
    <property type="match status" value="1"/>
</dbReference>
<dbReference type="InterPro" id="IPR029043">
    <property type="entry name" value="GcvT/YgfZ_C"/>
</dbReference>
<dbReference type="SUPFAM" id="SSF101790">
    <property type="entry name" value="Aminomethyltransferase beta-barrel domain"/>
    <property type="match status" value="1"/>
</dbReference>
<feature type="region of interest" description="Disordered" evidence="2">
    <location>
        <begin position="348"/>
        <end position="369"/>
    </location>
</feature>
<gene>
    <name evidence="4" type="ORF">SAMN04488554_0048</name>
</gene>
<dbReference type="InterPro" id="IPR013977">
    <property type="entry name" value="GcvT_C"/>
</dbReference>
<sequence length="369" mass="39655">MSPSILLTRPGAVAATGPDDGVAAHYGHPVTEQRALERGIGVVDLPLVAVTVTGPDRLTWLNTLSSQVITDLVPGGSTELLLLDPNGRIEHAAAVLDDGESAWLITERQAAEPLAAFLDSMRFMLRVEVAQQPDTAVLGTSAAGPDLRGLAPEGSRPALTWTDPWPDTAPGSTRYGHPDADHPGTQWRARLTLVQRDHLTEVVTAAEAAGARLAGAWAWEAMRVSAWRPRLAREVDERTIPHELDWLRTAVHLEKGCYRGQETIARVFNMGRPPRRLVLLHLDGSEHVTPEPGEEVHSGERVVGRVTSVVRHHELGPVALAMVKRNLAADAPLTVAGIAAAQEIVVSPDGMGTGRPEPSQGPALRRRTL</sequence>
<evidence type="ECO:0000256" key="2">
    <source>
        <dbReference type="SAM" id="MobiDB-lite"/>
    </source>
</evidence>
<dbReference type="PANTHER" id="PTHR22602">
    <property type="entry name" value="TRANSFERASE CAF17, MITOCHONDRIAL-RELATED"/>
    <property type="match status" value="1"/>
</dbReference>
<dbReference type="AlphaFoldDB" id="A0A1H5BA85"/>
<accession>A0A1H5BA85</accession>
<organism evidence="4 5">
    <name type="scientific">Ruania alba</name>
    <dbReference type="NCBI Taxonomy" id="648782"/>
    <lineage>
        <taxon>Bacteria</taxon>
        <taxon>Bacillati</taxon>
        <taxon>Actinomycetota</taxon>
        <taxon>Actinomycetes</taxon>
        <taxon>Micrococcales</taxon>
        <taxon>Ruaniaceae</taxon>
        <taxon>Ruania</taxon>
    </lineage>
</organism>
<evidence type="ECO:0000256" key="1">
    <source>
        <dbReference type="ARBA" id="ARBA00022946"/>
    </source>
</evidence>
<evidence type="ECO:0000259" key="3">
    <source>
        <dbReference type="Pfam" id="PF08669"/>
    </source>
</evidence>
<dbReference type="NCBIfam" id="TIGR03317">
    <property type="entry name" value="ygfZ_signature"/>
    <property type="match status" value="1"/>
</dbReference>
<dbReference type="Gene3D" id="3.30.1360.120">
    <property type="entry name" value="Probable tRNA modification gtpase trme, domain 1"/>
    <property type="match status" value="1"/>
</dbReference>
<dbReference type="Pfam" id="PF08669">
    <property type="entry name" value="GCV_T_C"/>
    <property type="match status" value="1"/>
</dbReference>
<evidence type="ECO:0000313" key="5">
    <source>
        <dbReference type="Proteomes" id="UP000199220"/>
    </source>
</evidence>
<dbReference type="PIRSF" id="PIRSF006487">
    <property type="entry name" value="GcvT"/>
    <property type="match status" value="1"/>
</dbReference>
<dbReference type="STRING" id="648782.SAMN04488554_0048"/>
<feature type="domain" description="Aminomethyltransferase C-terminal" evidence="3">
    <location>
        <begin position="275"/>
        <end position="335"/>
    </location>
</feature>
<dbReference type="Proteomes" id="UP000199220">
    <property type="component" value="Unassembled WGS sequence"/>
</dbReference>
<dbReference type="RefSeq" id="WP_089771161.1">
    <property type="nucleotide sequence ID" value="NZ_FNTX01000001.1"/>
</dbReference>
<dbReference type="EMBL" id="FNTX01000001">
    <property type="protein sequence ID" value="SED51246.1"/>
    <property type="molecule type" value="Genomic_DNA"/>
</dbReference>